<feature type="transmembrane region" description="Helical" evidence="1">
    <location>
        <begin position="157"/>
        <end position="175"/>
    </location>
</feature>
<feature type="transmembrane region" description="Helical" evidence="1">
    <location>
        <begin position="250"/>
        <end position="267"/>
    </location>
</feature>
<evidence type="ECO:0000259" key="2">
    <source>
        <dbReference type="Pfam" id="PF07786"/>
    </source>
</evidence>
<feature type="transmembrane region" description="Helical" evidence="1">
    <location>
        <begin position="49"/>
        <end position="66"/>
    </location>
</feature>
<keyword evidence="4" id="KW-1185">Reference proteome</keyword>
<feature type="transmembrane region" description="Helical" evidence="1">
    <location>
        <begin position="318"/>
        <end position="336"/>
    </location>
</feature>
<dbReference type="OrthoDB" id="9788724at2"/>
<feature type="domain" description="Heparan-alpha-glucosaminide N-acetyltransferase catalytic" evidence="2">
    <location>
        <begin position="5"/>
        <end position="246"/>
    </location>
</feature>
<dbReference type="Pfam" id="PF07786">
    <property type="entry name" value="HGSNAT_cat"/>
    <property type="match status" value="1"/>
</dbReference>
<protein>
    <submittedName>
        <fullName evidence="3">Predicted acyltransferase</fullName>
    </submittedName>
</protein>
<feature type="transmembrane region" description="Helical" evidence="1">
    <location>
        <begin position="129"/>
        <end position="150"/>
    </location>
</feature>
<feature type="transmembrane region" description="Helical" evidence="1">
    <location>
        <begin position="356"/>
        <end position="374"/>
    </location>
</feature>
<keyword evidence="1" id="KW-0472">Membrane</keyword>
<dbReference type="GO" id="GO:0016746">
    <property type="term" value="F:acyltransferase activity"/>
    <property type="evidence" value="ECO:0007669"/>
    <property type="project" value="UniProtKB-KW"/>
</dbReference>
<reference evidence="3 4" key="1">
    <citation type="submission" date="2016-10" db="EMBL/GenBank/DDBJ databases">
        <authorList>
            <person name="de Groot N.N."/>
        </authorList>
    </citation>
    <scope>NUCLEOTIDE SEQUENCE [LARGE SCALE GENOMIC DNA]</scope>
    <source>
        <strain evidence="3 4">DSM 25383</strain>
    </source>
</reference>
<dbReference type="EMBL" id="FNRI01000003">
    <property type="protein sequence ID" value="SEA42848.1"/>
    <property type="molecule type" value="Genomic_DNA"/>
</dbReference>
<proteinExistence type="predicted"/>
<sequence length="382" mass="42471">MKSERLLSLDVMRGMTIAAMILVNNPAVWGKAYAPLQHAFWHGMTPTDLIYPFFVFIMGVSAFFSLSKRYEGAGREAFSRILRRSAVIFGVGLLLQEISYFGYGTANFLSGQTSADATWFETVFPFRTFRIMGVLQGLALVYLFGSAALLCLRFRHLIVAAGGLLILYLVLLQTGNGYSLSADNIIAVVDRAVLGESHLYREWLPDGSRLAFEPEGLLSTLPRIAQFLLGCAAGRILLANEDAPMRFGRLFAFGTALFFTGLLLQYGDPLNKKIWSSSFALATSGFASLLLGLLCWVIDLHKQVRWTGFFRVFGVNPLFLYVAAWVLSVTLGALSIKSWFYTTLIDPLFGDASGSLVYSLCFILLVWSLGLVLYRRKIYIKI</sequence>
<keyword evidence="3" id="KW-0808">Transferase</keyword>
<dbReference type="RefSeq" id="WP_010261718.1">
    <property type="nucleotide sequence ID" value="NZ_CAEG01000010.1"/>
</dbReference>
<evidence type="ECO:0000313" key="4">
    <source>
        <dbReference type="Proteomes" id="UP000183253"/>
    </source>
</evidence>
<evidence type="ECO:0000256" key="1">
    <source>
        <dbReference type="SAM" id="Phobius"/>
    </source>
</evidence>
<keyword evidence="1" id="KW-0812">Transmembrane</keyword>
<keyword evidence="1" id="KW-1133">Transmembrane helix</keyword>
<dbReference type="PANTHER" id="PTHR31061:SF24">
    <property type="entry name" value="LD22376P"/>
    <property type="match status" value="1"/>
</dbReference>
<feature type="transmembrane region" description="Helical" evidence="1">
    <location>
        <begin position="220"/>
        <end position="238"/>
    </location>
</feature>
<keyword evidence="3" id="KW-0012">Acyltransferase</keyword>
<dbReference type="InterPro" id="IPR012429">
    <property type="entry name" value="HGSNAT_cat"/>
</dbReference>
<accession>A0A1H4B475</accession>
<organism evidence="3 4">
    <name type="scientific">Alistipes timonensis JC136</name>
    <dbReference type="NCBI Taxonomy" id="1033731"/>
    <lineage>
        <taxon>Bacteria</taxon>
        <taxon>Pseudomonadati</taxon>
        <taxon>Bacteroidota</taxon>
        <taxon>Bacteroidia</taxon>
        <taxon>Bacteroidales</taxon>
        <taxon>Rikenellaceae</taxon>
        <taxon>Alistipes</taxon>
    </lineage>
</organism>
<evidence type="ECO:0000313" key="3">
    <source>
        <dbReference type="EMBL" id="SEA42848.1"/>
    </source>
</evidence>
<feature type="transmembrane region" description="Helical" evidence="1">
    <location>
        <begin position="279"/>
        <end position="298"/>
    </location>
</feature>
<gene>
    <name evidence="3" type="ORF">SAMN05444145_103227</name>
</gene>
<name>A0A1H4B475_9BACT</name>
<dbReference type="Proteomes" id="UP000183253">
    <property type="component" value="Unassembled WGS sequence"/>
</dbReference>
<dbReference type="STRING" id="1033731.SAMN05444145_103227"/>
<dbReference type="PANTHER" id="PTHR31061">
    <property type="entry name" value="LD22376P"/>
    <property type="match status" value="1"/>
</dbReference>
<feature type="transmembrane region" description="Helical" evidence="1">
    <location>
        <begin position="12"/>
        <end position="29"/>
    </location>
</feature>
<feature type="transmembrane region" description="Helical" evidence="1">
    <location>
        <begin position="87"/>
        <end position="109"/>
    </location>
</feature>
<dbReference type="AlphaFoldDB" id="A0A1H4B475"/>